<feature type="transmembrane region" description="Helical" evidence="14">
    <location>
        <begin position="144"/>
        <end position="164"/>
    </location>
</feature>
<evidence type="ECO:0000313" key="16">
    <source>
        <dbReference type="EMBL" id="DBA20872.1"/>
    </source>
</evidence>
<comment type="subcellular location">
    <subcellularLocation>
        <location evidence="1 14">Cell membrane</location>
        <topology evidence="1 14">Multi-pass membrane protein</topology>
    </subcellularLocation>
</comment>
<evidence type="ECO:0000313" key="17">
    <source>
        <dbReference type="Proteomes" id="UP001181693"/>
    </source>
</evidence>
<feature type="domain" description="G-protein coupled receptors family 1 profile" evidence="15">
    <location>
        <begin position="41"/>
        <end position="290"/>
    </location>
</feature>
<keyword evidence="3 14" id="KW-0716">Sensory transduction</keyword>
<evidence type="ECO:0000256" key="7">
    <source>
        <dbReference type="ARBA" id="ARBA00023040"/>
    </source>
</evidence>
<comment type="similarity">
    <text evidence="13">Belongs to the G-protein coupled receptor 1 family.</text>
</comment>
<feature type="transmembrane region" description="Helical" evidence="14">
    <location>
        <begin position="23"/>
        <end position="49"/>
    </location>
</feature>
<dbReference type="Pfam" id="PF13853">
    <property type="entry name" value="7tm_4"/>
    <property type="match status" value="1"/>
</dbReference>
<dbReference type="FunFam" id="1.20.1070.10:FF:000001">
    <property type="entry name" value="Olfactory receptor"/>
    <property type="match status" value="1"/>
</dbReference>
<dbReference type="PRINTS" id="PR00245">
    <property type="entry name" value="OLFACTORYR"/>
</dbReference>
<evidence type="ECO:0000256" key="9">
    <source>
        <dbReference type="ARBA" id="ARBA00023157"/>
    </source>
</evidence>
<evidence type="ECO:0000256" key="13">
    <source>
        <dbReference type="RuleBase" id="RU000688"/>
    </source>
</evidence>
<keyword evidence="17" id="KW-1185">Reference proteome</keyword>
<reference evidence="16" key="1">
    <citation type="thesis" date="2020" institute="ProQuest LLC" country="789 East Eisenhower Parkway, Ann Arbor, MI, USA">
        <title>Comparative Genomics and Chromosome Evolution.</title>
        <authorList>
            <person name="Mudd A.B."/>
        </authorList>
    </citation>
    <scope>NUCLEOTIDE SEQUENCE</scope>
    <source>
        <strain evidence="16">1538</strain>
        <tissue evidence="16">Blood</tissue>
    </source>
</reference>
<sequence length="312" mass="35489">MLVKNTTSITEFQLLGFSLVTEVGLSVFIMVSIIYIVTISANIFIIFVIASDRRLHKPMYFFIGGLSFIEIWYPTVTFPTLLWALLPRKKHISLGGCMSQFYFHFSLGTTESFLLTIMSYDRYVAICNPLHYFIIMNPRTCKKLLLSCWAGGFTVIFVLCLQVSNLSYCDGNELDHYYCDFAALIKLSCSNTSSIEMLFFISACFVILGCFVLIVMSYIQIIRTTMSFPTSTGRRRTFSTCASHLIVVCLFYVTNIFMFVRPAAADTLHLNKSVSIIPSVITPLLNPIIYTLRNQEVKEAVKKAVQKLNFYN</sequence>
<feature type="transmembrane region" description="Helical" evidence="14">
    <location>
        <begin position="240"/>
        <end position="261"/>
    </location>
</feature>
<feature type="transmembrane region" description="Helical" evidence="14">
    <location>
        <begin position="197"/>
        <end position="219"/>
    </location>
</feature>
<accession>A0AAV3ACW1</accession>
<keyword evidence="2 14" id="KW-1003">Cell membrane</keyword>
<dbReference type="GO" id="GO:0004984">
    <property type="term" value="F:olfactory receptor activity"/>
    <property type="evidence" value="ECO:0007669"/>
    <property type="project" value="InterPro"/>
</dbReference>
<evidence type="ECO:0000256" key="2">
    <source>
        <dbReference type="ARBA" id="ARBA00022475"/>
    </source>
</evidence>
<keyword evidence="6 14" id="KW-1133">Transmembrane helix</keyword>
<evidence type="ECO:0000256" key="14">
    <source>
        <dbReference type="RuleBase" id="RU363047"/>
    </source>
</evidence>
<feature type="transmembrane region" description="Helical" evidence="14">
    <location>
        <begin position="273"/>
        <end position="292"/>
    </location>
</feature>
<dbReference type="PRINTS" id="PR00237">
    <property type="entry name" value="GPCRRHODOPSN"/>
</dbReference>
<keyword evidence="11" id="KW-0325">Glycoprotein</keyword>
<dbReference type="CDD" id="cd13954">
    <property type="entry name" value="7tmA_OR"/>
    <property type="match status" value="1"/>
</dbReference>
<keyword evidence="10 13" id="KW-0675">Receptor</keyword>
<evidence type="ECO:0000259" key="15">
    <source>
        <dbReference type="PROSITE" id="PS50262"/>
    </source>
</evidence>
<dbReference type="Proteomes" id="UP001181693">
    <property type="component" value="Unassembled WGS sequence"/>
</dbReference>
<dbReference type="InterPro" id="IPR050939">
    <property type="entry name" value="Olfactory_GPCR1"/>
</dbReference>
<dbReference type="PROSITE" id="PS00237">
    <property type="entry name" value="G_PROTEIN_RECEP_F1_1"/>
    <property type="match status" value="1"/>
</dbReference>
<keyword evidence="5 14" id="KW-0552">Olfaction</keyword>
<evidence type="ECO:0000256" key="12">
    <source>
        <dbReference type="ARBA" id="ARBA00023224"/>
    </source>
</evidence>
<keyword evidence="4 13" id="KW-0812">Transmembrane</keyword>
<dbReference type="AlphaFoldDB" id="A0AAV3ACW1"/>
<dbReference type="GO" id="GO:0004930">
    <property type="term" value="F:G protein-coupled receptor activity"/>
    <property type="evidence" value="ECO:0007669"/>
    <property type="project" value="UniProtKB-KW"/>
</dbReference>
<feature type="transmembrane region" description="Helical" evidence="14">
    <location>
        <begin position="101"/>
        <end position="123"/>
    </location>
</feature>
<feature type="transmembrane region" description="Helical" evidence="14">
    <location>
        <begin position="61"/>
        <end position="86"/>
    </location>
</feature>
<evidence type="ECO:0000256" key="11">
    <source>
        <dbReference type="ARBA" id="ARBA00023180"/>
    </source>
</evidence>
<evidence type="ECO:0000256" key="6">
    <source>
        <dbReference type="ARBA" id="ARBA00022989"/>
    </source>
</evidence>
<keyword evidence="8 14" id="KW-0472">Membrane</keyword>
<dbReference type="GO" id="GO:0005886">
    <property type="term" value="C:plasma membrane"/>
    <property type="evidence" value="ECO:0007669"/>
    <property type="project" value="UniProtKB-SubCell"/>
</dbReference>
<evidence type="ECO:0000256" key="8">
    <source>
        <dbReference type="ARBA" id="ARBA00023136"/>
    </source>
</evidence>
<name>A0AAV3ACW1_PYXAD</name>
<dbReference type="PROSITE" id="PS50262">
    <property type="entry name" value="G_PROTEIN_RECEP_F1_2"/>
    <property type="match status" value="1"/>
</dbReference>
<keyword evidence="9" id="KW-1015">Disulfide bond</keyword>
<dbReference type="SUPFAM" id="SSF81321">
    <property type="entry name" value="Family A G protein-coupled receptor-like"/>
    <property type="match status" value="1"/>
</dbReference>
<gene>
    <name evidence="16" type="ORF">GDO54_017612</name>
</gene>
<dbReference type="InterPro" id="IPR000276">
    <property type="entry name" value="GPCR_Rhodpsn"/>
</dbReference>
<dbReference type="PANTHER" id="PTHR24242:SF359">
    <property type="entry name" value="ODORANT RECEPTOR-RELATED"/>
    <property type="match status" value="1"/>
</dbReference>
<dbReference type="EMBL" id="DYDO01000007">
    <property type="protein sequence ID" value="DBA20872.1"/>
    <property type="molecule type" value="Genomic_DNA"/>
</dbReference>
<organism evidence="16 17">
    <name type="scientific">Pyxicephalus adspersus</name>
    <name type="common">African bullfrog</name>
    <dbReference type="NCBI Taxonomy" id="30357"/>
    <lineage>
        <taxon>Eukaryota</taxon>
        <taxon>Metazoa</taxon>
        <taxon>Chordata</taxon>
        <taxon>Craniata</taxon>
        <taxon>Vertebrata</taxon>
        <taxon>Euteleostomi</taxon>
        <taxon>Amphibia</taxon>
        <taxon>Batrachia</taxon>
        <taxon>Anura</taxon>
        <taxon>Neobatrachia</taxon>
        <taxon>Ranoidea</taxon>
        <taxon>Pyxicephalidae</taxon>
        <taxon>Pyxicephalinae</taxon>
        <taxon>Pyxicephalus</taxon>
    </lineage>
</organism>
<evidence type="ECO:0000256" key="4">
    <source>
        <dbReference type="ARBA" id="ARBA00022692"/>
    </source>
</evidence>
<dbReference type="InterPro" id="IPR017452">
    <property type="entry name" value="GPCR_Rhodpsn_7TM"/>
</dbReference>
<keyword evidence="12 13" id="KW-0807">Transducer</keyword>
<evidence type="ECO:0000256" key="3">
    <source>
        <dbReference type="ARBA" id="ARBA00022606"/>
    </source>
</evidence>
<protein>
    <recommendedName>
        <fullName evidence="14">Olfactory receptor</fullName>
    </recommendedName>
</protein>
<dbReference type="InterPro" id="IPR000725">
    <property type="entry name" value="Olfact_rcpt"/>
</dbReference>
<evidence type="ECO:0000256" key="5">
    <source>
        <dbReference type="ARBA" id="ARBA00022725"/>
    </source>
</evidence>
<evidence type="ECO:0000256" key="1">
    <source>
        <dbReference type="ARBA" id="ARBA00004651"/>
    </source>
</evidence>
<dbReference type="PANTHER" id="PTHR24242">
    <property type="entry name" value="G-PROTEIN COUPLED RECEPTOR"/>
    <property type="match status" value="1"/>
</dbReference>
<comment type="caution">
    <text evidence="16">The sequence shown here is derived from an EMBL/GenBank/DDBJ whole genome shotgun (WGS) entry which is preliminary data.</text>
</comment>
<evidence type="ECO:0000256" key="10">
    <source>
        <dbReference type="ARBA" id="ARBA00023170"/>
    </source>
</evidence>
<keyword evidence="7 13" id="KW-0297">G-protein coupled receptor</keyword>
<dbReference type="Gene3D" id="1.20.1070.10">
    <property type="entry name" value="Rhodopsin 7-helix transmembrane proteins"/>
    <property type="match status" value="1"/>
</dbReference>
<proteinExistence type="inferred from homology"/>